<dbReference type="CDD" id="cd13635">
    <property type="entry name" value="PBP2_Ttha1568_Mqnd"/>
    <property type="match status" value="1"/>
</dbReference>
<dbReference type="AlphaFoldDB" id="A0A7C4P197"/>
<dbReference type="SUPFAM" id="SSF53850">
    <property type="entry name" value="Periplasmic binding protein-like II"/>
    <property type="match status" value="1"/>
</dbReference>
<protein>
    <submittedName>
        <fullName evidence="4">1,4-dihydroxy-6-naphthoate synthase</fullName>
    </submittedName>
</protein>
<dbReference type="InterPro" id="IPR003773">
    <property type="entry name" value="Menaquinone_biosynth"/>
</dbReference>
<comment type="caution">
    <text evidence="4">The sequence shown here is derived from an EMBL/GenBank/DDBJ whole genome shotgun (WGS) entry which is preliminary data.</text>
</comment>
<dbReference type="GO" id="GO:0009234">
    <property type="term" value="P:menaquinone biosynthetic process"/>
    <property type="evidence" value="ECO:0007669"/>
    <property type="project" value="UniProtKB-UniPathway"/>
</dbReference>
<evidence type="ECO:0000313" key="4">
    <source>
        <dbReference type="EMBL" id="HGQ86407.1"/>
    </source>
</evidence>
<dbReference type="EMBL" id="DSZN01000141">
    <property type="protein sequence ID" value="HGQ86407.1"/>
    <property type="molecule type" value="Genomic_DNA"/>
</dbReference>
<keyword evidence="3" id="KW-0456">Lyase</keyword>
<dbReference type="Pfam" id="PF02621">
    <property type="entry name" value="VitK2_biosynth"/>
    <property type="match status" value="1"/>
</dbReference>
<dbReference type="PANTHER" id="PTHR37167:SF1">
    <property type="entry name" value="1,4-DIHYDROXY-6-NAPHTOATE SYNTHASE"/>
    <property type="match status" value="1"/>
</dbReference>
<dbReference type="InterPro" id="IPR030869">
    <property type="entry name" value="MqnD"/>
</dbReference>
<dbReference type="PANTHER" id="PTHR37167">
    <property type="entry name" value="1,4-DIHYDROXY-6-NAPHTOATE SYNTHASE"/>
    <property type="match status" value="1"/>
</dbReference>
<dbReference type="GO" id="GO:0016829">
    <property type="term" value="F:lyase activity"/>
    <property type="evidence" value="ECO:0007669"/>
    <property type="project" value="UniProtKB-KW"/>
</dbReference>
<keyword evidence="2" id="KW-0474">Menaquinone biosynthesis</keyword>
<proteinExistence type="predicted"/>
<evidence type="ECO:0000256" key="3">
    <source>
        <dbReference type="ARBA" id="ARBA00023239"/>
    </source>
</evidence>
<comment type="pathway">
    <text evidence="1">Quinol/quinone metabolism; menaquinone biosynthesis.</text>
</comment>
<sequence>MKSPFEVNFYFEDIETLNNLAIKRAFPIIKASFAIWNFIFFDYELLPVGSALGFGVGPLLVGLKSYSIEDFSKLKIAIPGKHTTAHMLFNFYYQDKIEKIFVKYDQVIPFLLEGKTELGILIHEGRFLYYKYGLHKILDLGEYWEKITKAPLPLGGFFIKKALSKKIKNEIVNLFRKSINWAKNNWGEVFPLLKNYAQEMEEEIIKKHVDTYVNKYTYELKDFALEGLTILKDFLNIKKSLKDLIWGI</sequence>
<evidence type="ECO:0000256" key="1">
    <source>
        <dbReference type="ARBA" id="ARBA00004863"/>
    </source>
</evidence>
<name>A0A7C4P197_9BACT</name>
<dbReference type="UniPathway" id="UPA00079"/>
<organism evidence="4">
    <name type="scientific">Thermodesulfobacterium geofontis</name>
    <dbReference type="NCBI Taxonomy" id="1295609"/>
    <lineage>
        <taxon>Bacteria</taxon>
        <taxon>Pseudomonadati</taxon>
        <taxon>Thermodesulfobacteriota</taxon>
        <taxon>Thermodesulfobacteria</taxon>
        <taxon>Thermodesulfobacteriales</taxon>
        <taxon>Thermodesulfobacteriaceae</taxon>
        <taxon>Thermodesulfobacterium</taxon>
    </lineage>
</organism>
<dbReference type="Gene3D" id="3.40.190.10">
    <property type="entry name" value="Periplasmic binding protein-like II"/>
    <property type="match status" value="2"/>
</dbReference>
<evidence type="ECO:0000256" key="2">
    <source>
        <dbReference type="ARBA" id="ARBA00022428"/>
    </source>
</evidence>
<accession>A0A7C4P197</accession>
<reference evidence="4" key="1">
    <citation type="journal article" date="2020" name="mSystems">
        <title>Genome- and Community-Level Interaction Insights into Carbon Utilization and Element Cycling Functions of Hydrothermarchaeota in Hydrothermal Sediment.</title>
        <authorList>
            <person name="Zhou Z."/>
            <person name="Liu Y."/>
            <person name="Xu W."/>
            <person name="Pan J."/>
            <person name="Luo Z.H."/>
            <person name="Li M."/>
        </authorList>
    </citation>
    <scope>NUCLEOTIDE SEQUENCE [LARGE SCALE GENOMIC DNA]</scope>
    <source>
        <strain evidence="4">SpSt-6</strain>
    </source>
</reference>
<gene>
    <name evidence="4" type="ORF">ENT66_09140</name>
</gene>